<gene>
    <name evidence="1" type="ORF">CFOL_v3_19204</name>
</gene>
<reference evidence="2" key="1">
    <citation type="submission" date="2016-04" db="EMBL/GenBank/DDBJ databases">
        <title>Cephalotus genome sequencing.</title>
        <authorList>
            <person name="Fukushima K."/>
            <person name="Hasebe M."/>
            <person name="Fang X."/>
        </authorList>
    </citation>
    <scope>NUCLEOTIDE SEQUENCE [LARGE SCALE GENOMIC DNA]</scope>
    <source>
        <strain evidence="2">cv. St1</strain>
    </source>
</reference>
<sequence length="130" mass="14264">KGIDRILPFLFRPSLSFFIPCAADPCSLSISFLLVPLFSLNHNNRSPFTTKIVHQSLSVHKLLSLSLSIALSGRSQTPSSLYLQKIISNLSLSLASLTSTTASLTSTTDSRVLVVDQLSYCVFAELMQMR</sequence>
<comment type="caution">
    <text evidence="1">The sequence shown here is derived from an EMBL/GenBank/DDBJ whole genome shotgun (WGS) entry which is preliminary data.</text>
</comment>
<dbReference type="EMBL" id="BDDD01001409">
    <property type="protein sequence ID" value="GAV75727.1"/>
    <property type="molecule type" value="Genomic_DNA"/>
</dbReference>
<feature type="non-terminal residue" evidence="1">
    <location>
        <position position="1"/>
    </location>
</feature>
<accession>A0A1Q3C639</accession>
<dbReference type="Proteomes" id="UP000187406">
    <property type="component" value="Unassembled WGS sequence"/>
</dbReference>
<protein>
    <submittedName>
        <fullName evidence="1">Uncharacterized protein</fullName>
    </submittedName>
</protein>
<evidence type="ECO:0000313" key="2">
    <source>
        <dbReference type="Proteomes" id="UP000187406"/>
    </source>
</evidence>
<proteinExistence type="predicted"/>
<evidence type="ECO:0000313" key="1">
    <source>
        <dbReference type="EMBL" id="GAV75727.1"/>
    </source>
</evidence>
<keyword evidence="2" id="KW-1185">Reference proteome</keyword>
<name>A0A1Q3C639_CEPFO</name>
<dbReference type="InParanoid" id="A0A1Q3C639"/>
<dbReference type="AlphaFoldDB" id="A0A1Q3C639"/>
<organism evidence="1 2">
    <name type="scientific">Cephalotus follicularis</name>
    <name type="common">Albany pitcher plant</name>
    <dbReference type="NCBI Taxonomy" id="3775"/>
    <lineage>
        <taxon>Eukaryota</taxon>
        <taxon>Viridiplantae</taxon>
        <taxon>Streptophyta</taxon>
        <taxon>Embryophyta</taxon>
        <taxon>Tracheophyta</taxon>
        <taxon>Spermatophyta</taxon>
        <taxon>Magnoliopsida</taxon>
        <taxon>eudicotyledons</taxon>
        <taxon>Gunneridae</taxon>
        <taxon>Pentapetalae</taxon>
        <taxon>rosids</taxon>
        <taxon>fabids</taxon>
        <taxon>Oxalidales</taxon>
        <taxon>Cephalotaceae</taxon>
        <taxon>Cephalotus</taxon>
    </lineage>
</organism>